<evidence type="ECO:0000313" key="3">
    <source>
        <dbReference type="Proteomes" id="UP000248706"/>
    </source>
</evidence>
<sequence>MGQQWLLAAPIVPLLQATGGRPGGLDAIAAFEPFDPAAGTGDAHQFADDAGPGAGGNGGHQQPLMGITKLAVGKGQALQHVRSDKDAGEGHRLRRGCRETLTPTTRA</sequence>
<evidence type="ECO:0000313" key="2">
    <source>
        <dbReference type="EMBL" id="RAQ93936.1"/>
    </source>
</evidence>
<comment type="caution">
    <text evidence="2">The sequence shown here is derived from an EMBL/GenBank/DDBJ whole genome shotgun (WGS) entry which is preliminary data.</text>
</comment>
<evidence type="ECO:0000256" key="1">
    <source>
        <dbReference type="SAM" id="MobiDB-lite"/>
    </source>
</evidence>
<name>A0A328V8K5_9CHLR</name>
<reference evidence="2 3" key="1">
    <citation type="submission" date="2016-08" db="EMBL/GenBank/DDBJ databases">
        <title>Analysis of Carbohydrate Active Enzymes in Thermogemmatispora T81 Reveals Carbohydrate Degradation Ability.</title>
        <authorList>
            <person name="Tomazini A."/>
            <person name="Lal S."/>
            <person name="Stott M."/>
            <person name="Henrissat B."/>
            <person name="Polikarpov I."/>
            <person name="Sparling R."/>
            <person name="Levin D.B."/>
        </authorList>
    </citation>
    <scope>NUCLEOTIDE SEQUENCE [LARGE SCALE GENOMIC DNA]</scope>
    <source>
        <strain evidence="2 3">T81</strain>
    </source>
</reference>
<organism evidence="2 3">
    <name type="scientific">Thermogemmatispora tikiterensis</name>
    <dbReference type="NCBI Taxonomy" id="1825093"/>
    <lineage>
        <taxon>Bacteria</taxon>
        <taxon>Bacillati</taxon>
        <taxon>Chloroflexota</taxon>
        <taxon>Ktedonobacteria</taxon>
        <taxon>Thermogemmatisporales</taxon>
        <taxon>Thermogemmatisporaceae</taxon>
        <taxon>Thermogemmatispora</taxon>
    </lineage>
</organism>
<dbReference type="EMBL" id="MCIF01000002">
    <property type="protein sequence ID" value="RAQ93936.1"/>
    <property type="molecule type" value="Genomic_DNA"/>
</dbReference>
<feature type="region of interest" description="Disordered" evidence="1">
    <location>
        <begin position="76"/>
        <end position="107"/>
    </location>
</feature>
<accession>A0A328V8K5</accession>
<proteinExistence type="predicted"/>
<feature type="compositionally biased region" description="Basic and acidic residues" evidence="1">
    <location>
        <begin position="81"/>
        <end position="91"/>
    </location>
</feature>
<keyword evidence="3" id="KW-1185">Reference proteome</keyword>
<gene>
    <name evidence="2" type="ORF">A4R35_00225</name>
</gene>
<protein>
    <submittedName>
        <fullName evidence="2">Uncharacterized protein</fullName>
    </submittedName>
</protein>
<dbReference type="Proteomes" id="UP000248706">
    <property type="component" value="Unassembled WGS sequence"/>
</dbReference>
<feature type="region of interest" description="Disordered" evidence="1">
    <location>
        <begin position="39"/>
        <end position="64"/>
    </location>
</feature>
<dbReference type="AlphaFoldDB" id="A0A328V8K5"/>